<sequence length="488" mass="56681">MDQNDVINEVYDDSDLSNEEDHSKLAWVKKWYQLITSPLDLQLVITEKLEMIDWDAHAESLAKPLGNFLIALFFLMRLLQDNLIKPNYFKLNVKSDAFDLSKSNKLKEFDYLLEISSNLQNGNQFDAFQSLYFVTLSFMDNLFRISIFMLLSLNLYLTWKFIFGYFKTYNLFHLKNEFNSASLTKHNLSDLNKEYYEDIYKQSLWSLLSHFFRGSRDNVPHIDQEEDEIFYQLKKWSPSKFITSLFVSFSPTAIIFLSFSEVSFTTAISLFLHQCLLDYIIIKRFRASLEDNLILSSAALQEYEDKHIIARTSQQGSMDSVSFSRGTDRSGPDTRTPRIFTTHSLHGEEIKEAYNYKKREFEVLSNKSEGVPEPRTTKMQDLKGMSQAFGSSTRPVGSQFPPQFSLKCEGKLSKNEPIRLSPNRYSQQDKAYLPNQDQNVSKSSSPLRQTPLSARQKSFEGSETSALNKDDIDAILRSPNKRNHYHKR</sequence>
<evidence type="ECO:0000313" key="2">
    <source>
        <dbReference type="Proteomes" id="UP001162087"/>
    </source>
</evidence>
<accession>A0AA35JD07</accession>
<dbReference type="GO" id="GO:0007096">
    <property type="term" value="P:regulation of exit from mitosis"/>
    <property type="evidence" value="ECO:0007669"/>
    <property type="project" value="TreeGrafter"/>
</dbReference>
<proteinExistence type="predicted"/>
<dbReference type="EMBL" id="OX365899">
    <property type="protein sequence ID" value="CAI4057542.1"/>
    <property type="molecule type" value="Genomic_DNA"/>
</dbReference>
<protein>
    <submittedName>
        <fullName evidence="1">Uncharacterized protein</fullName>
    </submittedName>
</protein>
<dbReference type="GO" id="GO:0043007">
    <property type="term" value="P:maintenance of rDNA"/>
    <property type="evidence" value="ECO:0007669"/>
    <property type="project" value="TreeGrafter"/>
</dbReference>
<dbReference type="PANTHER" id="PTHR28293:SF1">
    <property type="entry name" value="NUCLEAR RIM PROTEIN 1"/>
    <property type="match status" value="1"/>
</dbReference>
<dbReference type="GO" id="GO:0031965">
    <property type="term" value="C:nuclear membrane"/>
    <property type="evidence" value="ECO:0007669"/>
    <property type="project" value="UniProtKB-SubCell"/>
</dbReference>
<reference evidence="1" key="1">
    <citation type="submission" date="2022-10" db="EMBL/GenBank/DDBJ databases">
        <authorList>
            <person name="Byrne P K."/>
        </authorList>
    </citation>
    <scope>NUCLEOTIDE SEQUENCE</scope>
    <source>
        <strain evidence="1">IFO1802</strain>
    </source>
</reference>
<dbReference type="Pfam" id="PF10332">
    <property type="entry name" value="DUF2418"/>
    <property type="match status" value="1"/>
</dbReference>
<dbReference type="PANTHER" id="PTHR28293">
    <property type="entry name" value="NUCLEAR RIM PROTEIN 1"/>
    <property type="match status" value="1"/>
</dbReference>
<gene>
    <name evidence="1" type="primary">SKDI04G1550</name>
    <name evidence="1" type="ORF">SKDI_04G1550</name>
</gene>
<dbReference type="OrthoDB" id="3363151at2759"/>
<evidence type="ECO:0000313" key="1">
    <source>
        <dbReference type="EMBL" id="CAI4057542.1"/>
    </source>
</evidence>
<organism evidence="1 2">
    <name type="scientific">Saccharomyces kudriavzevii (strain ATCC MYA-4449 / AS 2.2408 / CBS 8840 / NBRC 1802 / NCYC 2889)</name>
    <name type="common">Yeast</name>
    <dbReference type="NCBI Taxonomy" id="226230"/>
    <lineage>
        <taxon>Eukaryota</taxon>
        <taxon>Fungi</taxon>
        <taxon>Dikarya</taxon>
        <taxon>Ascomycota</taxon>
        <taxon>Saccharomycotina</taxon>
        <taxon>Saccharomycetes</taxon>
        <taxon>Saccharomycetales</taxon>
        <taxon>Saccharomycetaceae</taxon>
        <taxon>Saccharomyces</taxon>
    </lineage>
</organism>
<keyword evidence="2" id="KW-1185">Reference proteome</keyword>
<name>A0AA35JD07_SACK1</name>
<dbReference type="Proteomes" id="UP001162087">
    <property type="component" value="Chromosome 4"/>
</dbReference>
<dbReference type="InterPro" id="IPR018819">
    <property type="entry name" value="Nur1/Mug154"/>
</dbReference>